<comment type="caution">
    <text evidence="3">The sequence shown here is derived from an EMBL/GenBank/DDBJ whole genome shotgun (WGS) entry which is preliminary data.</text>
</comment>
<evidence type="ECO:0000313" key="3">
    <source>
        <dbReference type="EMBL" id="PWC06576.1"/>
    </source>
</evidence>
<feature type="transmembrane region" description="Helical" evidence="2">
    <location>
        <begin position="6"/>
        <end position="30"/>
    </location>
</feature>
<dbReference type="Proteomes" id="UP000244962">
    <property type="component" value="Unassembled WGS sequence"/>
</dbReference>
<keyword evidence="2" id="KW-0812">Transmembrane</keyword>
<dbReference type="RefSeq" id="WP_108963177.1">
    <property type="nucleotide sequence ID" value="NZ_QEFB01000012.1"/>
</dbReference>
<proteinExistence type="predicted"/>
<evidence type="ECO:0000256" key="2">
    <source>
        <dbReference type="SAM" id="Phobius"/>
    </source>
</evidence>
<keyword evidence="2" id="KW-1133">Transmembrane helix</keyword>
<evidence type="ECO:0000313" key="4">
    <source>
        <dbReference type="Proteomes" id="UP000244962"/>
    </source>
</evidence>
<dbReference type="AlphaFoldDB" id="A0A2U1TCH3"/>
<keyword evidence="2" id="KW-0472">Membrane</keyword>
<reference evidence="4" key="1">
    <citation type="submission" date="2018-04" db="EMBL/GenBank/DDBJ databases">
        <authorList>
            <person name="Liu S."/>
            <person name="Wang Z."/>
            <person name="Li J."/>
        </authorList>
    </citation>
    <scope>NUCLEOTIDE SEQUENCE [LARGE SCALE GENOMIC DNA]</scope>
    <source>
        <strain evidence="4">622</strain>
    </source>
</reference>
<protein>
    <submittedName>
        <fullName evidence="3">Uncharacterized protein</fullName>
    </submittedName>
</protein>
<keyword evidence="4" id="KW-1185">Reference proteome</keyword>
<evidence type="ECO:0000256" key="1">
    <source>
        <dbReference type="SAM" id="MobiDB-lite"/>
    </source>
</evidence>
<sequence>MDPFWSTLIATIAGSVVGAAAAGGVAWVVFRRESRQNYEARLDEALAGIVLAIPARVRELDAYQDQLDELDRQSPTRNPNDDPLPPGPYELSVRLEATRMVARNADARTLGEVASAFYSVVNLPPIEQRARLSQLPELIRKWRLGELGKQPWTAFTRFAFDVDRRAGTTPPPPWDPMGRVVTKHNQSGL</sequence>
<organism evidence="3 4">
    <name type="scientific">Mycetocola zhujimingii</name>
    <dbReference type="NCBI Taxonomy" id="2079792"/>
    <lineage>
        <taxon>Bacteria</taxon>
        <taxon>Bacillati</taxon>
        <taxon>Actinomycetota</taxon>
        <taxon>Actinomycetes</taxon>
        <taxon>Micrococcales</taxon>
        <taxon>Microbacteriaceae</taxon>
        <taxon>Mycetocola</taxon>
    </lineage>
</organism>
<feature type="region of interest" description="Disordered" evidence="1">
    <location>
        <begin position="69"/>
        <end position="88"/>
    </location>
</feature>
<name>A0A2U1TCH3_9MICO</name>
<gene>
    <name evidence="3" type="ORF">DF223_10765</name>
</gene>
<dbReference type="EMBL" id="QEFB01000012">
    <property type="protein sequence ID" value="PWC06576.1"/>
    <property type="molecule type" value="Genomic_DNA"/>
</dbReference>
<accession>A0A2U1TCH3</accession>